<dbReference type="InterPro" id="IPR028896">
    <property type="entry name" value="GcvT/YgfZ/DmdA"/>
</dbReference>
<evidence type="ECO:0000313" key="10">
    <source>
        <dbReference type="EMBL" id="UOQ60222.1"/>
    </source>
</evidence>
<dbReference type="PIRSF" id="PIRSF006487">
    <property type="entry name" value="GcvT"/>
    <property type="match status" value="1"/>
</dbReference>
<dbReference type="NCBIfam" id="TIGR00528">
    <property type="entry name" value="gcvT"/>
    <property type="match status" value="1"/>
</dbReference>
<evidence type="ECO:0000256" key="4">
    <source>
        <dbReference type="ARBA" id="ARBA00022679"/>
    </source>
</evidence>
<comment type="subunit">
    <text evidence="7">The glycine cleavage system is composed of four proteins: P, T, L and H.</text>
</comment>
<keyword evidence="11" id="KW-1185">Reference proteome</keyword>
<dbReference type="EC" id="2.1.2.10" evidence="2 7"/>
<comment type="similarity">
    <text evidence="1 7">Belongs to the GcvT family.</text>
</comment>
<evidence type="ECO:0000256" key="3">
    <source>
        <dbReference type="ARBA" id="ARBA00022576"/>
    </source>
</evidence>
<protein>
    <recommendedName>
        <fullName evidence="2 7">Aminomethyltransferase</fullName>
        <ecNumber evidence="2 7">2.1.2.10</ecNumber>
    </recommendedName>
    <alternativeName>
        <fullName evidence="5 7">Glycine cleavage system T protein</fullName>
    </alternativeName>
</protein>
<dbReference type="Gene3D" id="3.30.70.1400">
    <property type="entry name" value="Aminomethyltransferase beta-barrel domains"/>
    <property type="match status" value="1"/>
</dbReference>
<keyword evidence="3 7" id="KW-0032">Aminotransferase</keyword>
<dbReference type="InterPro" id="IPR029043">
    <property type="entry name" value="GcvT/YgfZ_C"/>
</dbReference>
<dbReference type="InterPro" id="IPR006223">
    <property type="entry name" value="GcvT"/>
</dbReference>
<comment type="function">
    <text evidence="7">The glycine cleavage system catalyzes the degradation of glycine.</text>
</comment>
<dbReference type="GO" id="GO:0004047">
    <property type="term" value="F:aminomethyltransferase activity"/>
    <property type="evidence" value="ECO:0007669"/>
    <property type="project" value="UniProtKB-EC"/>
</dbReference>
<dbReference type="InterPro" id="IPR027266">
    <property type="entry name" value="TrmE/GcvT-like"/>
</dbReference>
<accession>A0ABY4FVB5</accession>
<dbReference type="PANTHER" id="PTHR43757:SF2">
    <property type="entry name" value="AMINOMETHYLTRANSFERASE, MITOCHONDRIAL"/>
    <property type="match status" value="1"/>
</dbReference>
<proteinExistence type="inferred from homology"/>
<evidence type="ECO:0000256" key="1">
    <source>
        <dbReference type="ARBA" id="ARBA00008609"/>
    </source>
</evidence>
<dbReference type="SUPFAM" id="SSF103025">
    <property type="entry name" value="Folate-binding domain"/>
    <property type="match status" value="1"/>
</dbReference>
<dbReference type="Pfam" id="PF01571">
    <property type="entry name" value="GCV_T"/>
    <property type="match status" value="1"/>
</dbReference>
<dbReference type="HAMAP" id="MF_00259">
    <property type="entry name" value="GcvT"/>
    <property type="match status" value="1"/>
</dbReference>
<dbReference type="Gene3D" id="2.40.30.110">
    <property type="entry name" value="Aminomethyltransferase beta-barrel domains"/>
    <property type="match status" value="1"/>
</dbReference>
<dbReference type="Proteomes" id="UP000831775">
    <property type="component" value="Chromosome"/>
</dbReference>
<organism evidence="10 11">
    <name type="scientific">Leucobacter rhizosphaerae</name>
    <dbReference type="NCBI Taxonomy" id="2932245"/>
    <lineage>
        <taxon>Bacteria</taxon>
        <taxon>Bacillati</taxon>
        <taxon>Actinomycetota</taxon>
        <taxon>Actinomycetes</taxon>
        <taxon>Micrococcales</taxon>
        <taxon>Microbacteriaceae</taxon>
        <taxon>Leucobacter</taxon>
    </lineage>
</organism>
<gene>
    <name evidence="7 10" type="primary">gcvT</name>
    <name evidence="10" type="ORF">MUN76_14460</name>
</gene>
<feature type="domain" description="GCVT N-terminal" evidence="8">
    <location>
        <begin position="9"/>
        <end position="269"/>
    </location>
</feature>
<evidence type="ECO:0000313" key="11">
    <source>
        <dbReference type="Proteomes" id="UP000831775"/>
    </source>
</evidence>
<evidence type="ECO:0000256" key="5">
    <source>
        <dbReference type="ARBA" id="ARBA00031395"/>
    </source>
</evidence>
<dbReference type="Gene3D" id="4.10.1250.10">
    <property type="entry name" value="Aminomethyltransferase fragment"/>
    <property type="match status" value="1"/>
</dbReference>
<dbReference type="SUPFAM" id="SSF101790">
    <property type="entry name" value="Aminomethyltransferase beta-barrel domain"/>
    <property type="match status" value="1"/>
</dbReference>
<evidence type="ECO:0000259" key="9">
    <source>
        <dbReference type="Pfam" id="PF08669"/>
    </source>
</evidence>
<dbReference type="NCBIfam" id="NF001567">
    <property type="entry name" value="PRK00389.1"/>
    <property type="match status" value="1"/>
</dbReference>
<evidence type="ECO:0000256" key="7">
    <source>
        <dbReference type="HAMAP-Rule" id="MF_00259"/>
    </source>
</evidence>
<dbReference type="InterPro" id="IPR006222">
    <property type="entry name" value="GCVT_N"/>
</dbReference>
<evidence type="ECO:0000256" key="2">
    <source>
        <dbReference type="ARBA" id="ARBA00012616"/>
    </source>
</evidence>
<evidence type="ECO:0000259" key="8">
    <source>
        <dbReference type="Pfam" id="PF01571"/>
    </source>
</evidence>
<feature type="domain" description="Aminomethyltransferase C-terminal" evidence="9">
    <location>
        <begin position="289"/>
        <end position="366"/>
    </location>
</feature>
<dbReference type="InterPro" id="IPR022903">
    <property type="entry name" value="GcvT_bac"/>
</dbReference>
<dbReference type="EMBL" id="CP095043">
    <property type="protein sequence ID" value="UOQ60222.1"/>
    <property type="molecule type" value="Genomic_DNA"/>
</dbReference>
<keyword evidence="4 7" id="KW-0808">Transferase</keyword>
<dbReference type="Gene3D" id="3.30.1360.120">
    <property type="entry name" value="Probable tRNA modification gtpase trme, domain 1"/>
    <property type="match status" value="1"/>
</dbReference>
<dbReference type="Pfam" id="PF08669">
    <property type="entry name" value="GCV_T_C"/>
    <property type="match status" value="1"/>
</dbReference>
<dbReference type="InterPro" id="IPR013977">
    <property type="entry name" value="GcvT_C"/>
</dbReference>
<name>A0ABY4FVB5_9MICO</name>
<comment type="catalytic activity">
    <reaction evidence="6 7">
        <text>N(6)-[(R)-S(8)-aminomethyldihydrolipoyl]-L-lysyl-[protein] + (6S)-5,6,7,8-tetrahydrofolate = N(6)-[(R)-dihydrolipoyl]-L-lysyl-[protein] + (6R)-5,10-methylene-5,6,7,8-tetrahydrofolate + NH4(+)</text>
        <dbReference type="Rhea" id="RHEA:16945"/>
        <dbReference type="Rhea" id="RHEA-COMP:10475"/>
        <dbReference type="Rhea" id="RHEA-COMP:10492"/>
        <dbReference type="ChEBI" id="CHEBI:15636"/>
        <dbReference type="ChEBI" id="CHEBI:28938"/>
        <dbReference type="ChEBI" id="CHEBI:57453"/>
        <dbReference type="ChEBI" id="CHEBI:83100"/>
        <dbReference type="ChEBI" id="CHEBI:83143"/>
        <dbReference type="EC" id="2.1.2.10"/>
    </reaction>
</comment>
<sequence>MTDPKHTALHEEHAALGAVFTDFGGWDMPLRYASELAEHRAVRGAAGLFDLSHMGEIRVEGPDAATFLNTALVGNLAAIAVGKAKYSLICAEDGGIIDDLISYRRAEDQYLLVPNAGNADTVAEALRERSRGFDVTITDVSAETSLIAVQGPNAVAILHTVTPESQHALVSEMRYYAADDATVAGIDVLLARTGYTGEDGFELYVPNDRAAELWRALLAAGADHELIPAGLAARDSLRLEAGMPLYGNELSRETNPFEAGLGPVVSFTKEESFVGRAALEAVRETGPQRVLVGLRGAGRRAGRSGYAVLAGDEVVGSVTSGLPSPTLGYPIALAYVRPEFAAPGTALSVDLRGKAEPFEVVPLPFYARPA</sequence>
<evidence type="ECO:0000256" key="6">
    <source>
        <dbReference type="ARBA" id="ARBA00047665"/>
    </source>
</evidence>
<dbReference type="PANTHER" id="PTHR43757">
    <property type="entry name" value="AMINOMETHYLTRANSFERASE"/>
    <property type="match status" value="1"/>
</dbReference>
<reference evidence="10 11" key="1">
    <citation type="submission" date="2022-04" db="EMBL/GenBank/DDBJ databases">
        <title>Leucobacter sp. isolated from rhizosphere of onion.</title>
        <authorList>
            <person name="Won M."/>
            <person name="Lee C.-M."/>
            <person name="Woen H.-Y."/>
            <person name="Kwon S.-W."/>
        </authorList>
    </citation>
    <scope>NUCLEOTIDE SEQUENCE [LARGE SCALE GENOMIC DNA]</scope>
    <source>
        <strain evidence="10 11">H25R-14</strain>
    </source>
</reference>
<dbReference type="RefSeq" id="WP_244685672.1">
    <property type="nucleotide sequence ID" value="NZ_CP095043.1"/>
</dbReference>